<dbReference type="EMBL" id="JACHMF010000001">
    <property type="protein sequence ID" value="MBB4693630.1"/>
    <property type="molecule type" value="Genomic_DNA"/>
</dbReference>
<evidence type="ECO:0000313" key="1">
    <source>
        <dbReference type="EMBL" id="MBB4693630.1"/>
    </source>
</evidence>
<keyword evidence="2" id="KW-1185">Reference proteome</keyword>
<reference evidence="1 2" key="1">
    <citation type="submission" date="2020-08" db="EMBL/GenBank/DDBJ databases">
        <title>Sequencing the genomes of 1000 actinobacteria strains.</title>
        <authorList>
            <person name="Klenk H.-P."/>
        </authorList>
    </citation>
    <scope>NUCLEOTIDE SEQUENCE [LARGE SCALE GENOMIC DNA]</scope>
    <source>
        <strain evidence="1 2">DSM 45518</strain>
    </source>
</reference>
<protein>
    <submittedName>
        <fullName evidence="1">Uncharacterized protein</fullName>
    </submittedName>
</protein>
<comment type="caution">
    <text evidence="1">The sequence shown here is derived from an EMBL/GenBank/DDBJ whole genome shotgun (WGS) entry which is preliminary data.</text>
</comment>
<dbReference type="RefSeq" id="WP_184952222.1">
    <property type="nucleotide sequence ID" value="NZ_BOMC01000056.1"/>
</dbReference>
<sequence>MTGTLRLIGYWDGEWPDVCGFLSETEDPVRASVAAFLRSGRTLVASPGFSVCRLCGARNGSTDLTDGSHFVWPSGLAHYVEDHGVRLPEEVVARSRGPIVDPGDTDDVTVDGEWWRDQAVDGPVTHRLGCPRNPGVAGWDLPPRAEIWVDGIPPDATAVLVGVRRLLGAAWPFAGLREQLKCQPFRAVAGNPAELHRSLSARPELRPYLFYGTEHDLRPIWA</sequence>
<proteinExistence type="predicted"/>
<organism evidence="1 2">
    <name type="scientific">Paractinoplanes abujensis</name>
    <dbReference type="NCBI Taxonomy" id="882441"/>
    <lineage>
        <taxon>Bacteria</taxon>
        <taxon>Bacillati</taxon>
        <taxon>Actinomycetota</taxon>
        <taxon>Actinomycetes</taxon>
        <taxon>Micromonosporales</taxon>
        <taxon>Micromonosporaceae</taxon>
        <taxon>Paractinoplanes</taxon>
    </lineage>
</organism>
<accession>A0A7W7CRY1</accession>
<evidence type="ECO:0000313" key="2">
    <source>
        <dbReference type="Proteomes" id="UP000542742"/>
    </source>
</evidence>
<name>A0A7W7CRY1_9ACTN</name>
<dbReference type="Proteomes" id="UP000542742">
    <property type="component" value="Unassembled WGS sequence"/>
</dbReference>
<gene>
    <name evidence="1" type="ORF">BKA14_003778</name>
</gene>
<dbReference type="AlphaFoldDB" id="A0A7W7CRY1"/>